<protein>
    <submittedName>
        <fullName evidence="1">N-acetylglucosamine kinase</fullName>
    </submittedName>
</protein>
<evidence type="ECO:0000313" key="1">
    <source>
        <dbReference type="EMBL" id="MFD1331301.1"/>
    </source>
</evidence>
<dbReference type="Proteomes" id="UP001597171">
    <property type="component" value="Unassembled WGS sequence"/>
</dbReference>
<evidence type="ECO:0000313" key="2">
    <source>
        <dbReference type="Proteomes" id="UP001597171"/>
    </source>
</evidence>
<dbReference type="GO" id="GO:0016301">
    <property type="term" value="F:kinase activity"/>
    <property type="evidence" value="ECO:0007669"/>
    <property type="project" value="UniProtKB-KW"/>
</dbReference>
<accession>A0ABW3Z4W0</accession>
<feature type="non-terminal residue" evidence="1">
    <location>
        <position position="39"/>
    </location>
</feature>
<keyword evidence="2" id="KW-1185">Reference proteome</keyword>
<name>A0ABW3Z4W0_9HYPH</name>
<dbReference type="Gene3D" id="3.30.420.40">
    <property type="match status" value="1"/>
</dbReference>
<comment type="caution">
    <text evidence="1">The sequence shown here is derived from an EMBL/GenBank/DDBJ whole genome shotgun (WGS) entry which is preliminary data.</text>
</comment>
<dbReference type="InterPro" id="IPR043129">
    <property type="entry name" value="ATPase_NBD"/>
</dbReference>
<keyword evidence="1" id="KW-0808">Transferase</keyword>
<dbReference type="EMBL" id="JBHTMX010000021">
    <property type="protein sequence ID" value="MFD1331301.1"/>
    <property type="molecule type" value="Genomic_DNA"/>
</dbReference>
<reference evidence="2" key="1">
    <citation type="journal article" date="2019" name="Int. J. Syst. Evol. Microbiol.">
        <title>The Global Catalogue of Microorganisms (GCM) 10K type strain sequencing project: providing services to taxonomists for standard genome sequencing and annotation.</title>
        <authorList>
            <consortium name="The Broad Institute Genomics Platform"/>
            <consortium name="The Broad Institute Genome Sequencing Center for Infectious Disease"/>
            <person name="Wu L."/>
            <person name="Ma J."/>
        </authorList>
    </citation>
    <scope>NUCLEOTIDE SEQUENCE [LARGE SCALE GENOMIC DNA]</scope>
    <source>
        <strain evidence="2">CCUG 61696</strain>
    </source>
</reference>
<keyword evidence="1" id="KW-0418">Kinase</keyword>
<proteinExistence type="predicted"/>
<organism evidence="1 2">
    <name type="scientific">Methylopila musalis</name>
    <dbReference type="NCBI Taxonomy" id="1134781"/>
    <lineage>
        <taxon>Bacteria</taxon>
        <taxon>Pseudomonadati</taxon>
        <taxon>Pseudomonadota</taxon>
        <taxon>Alphaproteobacteria</taxon>
        <taxon>Hyphomicrobiales</taxon>
        <taxon>Methylopilaceae</taxon>
        <taxon>Methylopila</taxon>
    </lineage>
</organism>
<dbReference type="SUPFAM" id="SSF53067">
    <property type="entry name" value="Actin-like ATPase domain"/>
    <property type="match status" value="1"/>
</dbReference>
<sequence>MSSERSALFLGVDGGGTRCRARLADAGGRVLGEGLSGPA</sequence>
<gene>
    <name evidence="1" type="ORF">ACFQ4O_04750</name>
</gene>